<protein>
    <submittedName>
        <fullName evidence="2">Uncharacterized protein</fullName>
    </submittedName>
</protein>
<dbReference type="RefSeq" id="WP_146169165.1">
    <property type="nucleotide sequence ID" value="NZ_BOMO01000031.1"/>
</dbReference>
<proteinExistence type="predicted"/>
<evidence type="ECO:0000256" key="1">
    <source>
        <dbReference type="SAM" id="Phobius"/>
    </source>
</evidence>
<evidence type="ECO:0000313" key="2">
    <source>
        <dbReference type="EMBL" id="PRX22190.1"/>
    </source>
</evidence>
<keyword evidence="1" id="KW-0812">Transmembrane</keyword>
<accession>A0A2T0KFP0</accession>
<evidence type="ECO:0000313" key="3">
    <source>
        <dbReference type="Proteomes" id="UP000239415"/>
    </source>
</evidence>
<dbReference type="OrthoDB" id="4409276at2"/>
<dbReference type="Proteomes" id="UP000239415">
    <property type="component" value="Unassembled WGS sequence"/>
</dbReference>
<feature type="transmembrane region" description="Helical" evidence="1">
    <location>
        <begin position="12"/>
        <end position="34"/>
    </location>
</feature>
<keyword evidence="1" id="KW-1133">Transmembrane helix</keyword>
<keyword evidence="1" id="KW-0472">Membrane</keyword>
<name>A0A2T0KFP0_9ACTN</name>
<dbReference type="EMBL" id="PVMZ01000005">
    <property type="protein sequence ID" value="PRX22190.1"/>
    <property type="molecule type" value="Genomic_DNA"/>
</dbReference>
<sequence>MSDVVNRMVAAGFGLVTVVLVIVAGRCLMLGVVVTDDRILVRRLGRTYRIRWSEVIFIGPGRLSSGVASLTDMTIPVIEWQRPGDRKSRRTELNILGGYGILGSGPRLTERALADLGSRWEKWRAENGPVDRD</sequence>
<comment type="caution">
    <text evidence="2">The sequence shown here is derived from an EMBL/GenBank/DDBJ whole genome shotgun (WGS) entry which is preliminary data.</text>
</comment>
<gene>
    <name evidence="2" type="ORF">CLV67_105367</name>
</gene>
<keyword evidence="3" id="KW-1185">Reference proteome</keyword>
<organism evidence="2 3">
    <name type="scientific">Actinoplanes italicus</name>
    <dbReference type="NCBI Taxonomy" id="113567"/>
    <lineage>
        <taxon>Bacteria</taxon>
        <taxon>Bacillati</taxon>
        <taxon>Actinomycetota</taxon>
        <taxon>Actinomycetes</taxon>
        <taxon>Micromonosporales</taxon>
        <taxon>Micromonosporaceae</taxon>
        <taxon>Actinoplanes</taxon>
    </lineage>
</organism>
<reference evidence="2 3" key="1">
    <citation type="submission" date="2018-03" db="EMBL/GenBank/DDBJ databases">
        <title>Genomic Encyclopedia of Archaeal and Bacterial Type Strains, Phase II (KMG-II): from individual species to whole genera.</title>
        <authorList>
            <person name="Goeker M."/>
        </authorList>
    </citation>
    <scope>NUCLEOTIDE SEQUENCE [LARGE SCALE GENOMIC DNA]</scope>
    <source>
        <strain evidence="2 3">DSM 43146</strain>
    </source>
</reference>
<dbReference type="AlphaFoldDB" id="A0A2T0KFP0"/>